<evidence type="ECO:0000256" key="8">
    <source>
        <dbReference type="ARBA" id="ARBA00029814"/>
    </source>
</evidence>
<dbReference type="GO" id="GO:0005524">
    <property type="term" value="F:ATP binding"/>
    <property type="evidence" value="ECO:0007669"/>
    <property type="project" value="UniProtKB-KW"/>
</dbReference>
<evidence type="ECO:0000256" key="10">
    <source>
        <dbReference type="ARBA" id="ARBA00031552"/>
    </source>
</evidence>
<dbReference type="UniPathway" id="UPA00559"/>
<evidence type="ECO:0000256" key="9">
    <source>
        <dbReference type="ARBA" id="ARBA00031202"/>
    </source>
</evidence>
<gene>
    <name evidence="15" type="primary">LOC116295777</name>
</gene>
<comment type="catalytic activity">
    <reaction evidence="12">
        <text>diphthine-[translation elongation factor 2] + NH4(+) + ATP = diphthamide-[translation elongation factor 2] + AMP + diphosphate + H(+)</text>
        <dbReference type="Rhea" id="RHEA:19753"/>
        <dbReference type="Rhea" id="RHEA-COMP:10172"/>
        <dbReference type="Rhea" id="RHEA-COMP:10174"/>
        <dbReference type="ChEBI" id="CHEBI:15378"/>
        <dbReference type="ChEBI" id="CHEBI:16692"/>
        <dbReference type="ChEBI" id="CHEBI:28938"/>
        <dbReference type="ChEBI" id="CHEBI:30616"/>
        <dbReference type="ChEBI" id="CHEBI:33019"/>
        <dbReference type="ChEBI" id="CHEBI:82696"/>
        <dbReference type="ChEBI" id="CHEBI:456215"/>
        <dbReference type="EC" id="6.3.1.14"/>
    </reaction>
</comment>
<dbReference type="CDD" id="cd01994">
    <property type="entry name" value="AANH_PF0828-like"/>
    <property type="match status" value="1"/>
</dbReference>
<dbReference type="GO" id="GO:0017178">
    <property type="term" value="F:diphthine-ammonia ligase activity"/>
    <property type="evidence" value="ECO:0007669"/>
    <property type="project" value="UniProtKB-EC"/>
</dbReference>
<dbReference type="FunFam" id="3.90.1490.10:FF:000001">
    <property type="entry name" value="Diphthine--ammonia ligase"/>
    <property type="match status" value="1"/>
</dbReference>
<dbReference type="InterPro" id="IPR006175">
    <property type="entry name" value="YjgF/YER057c/UK114"/>
</dbReference>
<dbReference type="GeneID" id="116295777"/>
<keyword evidence="6" id="KW-0547">Nucleotide-binding</keyword>
<feature type="domain" description="Diphthamide synthase" evidence="13">
    <location>
        <begin position="42"/>
        <end position="174"/>
    </location>
</feature>
<dbReference type="InParanoid" id="A0A6P8HW34"/>
<dbReference type="KEGG" id="aten:116295777"/>
<dbReference type="Proteomes" id="UP000515163">
    <property type="component" value="Unplaced"/>
</dbReference>
<dbReference type="SUPFAM" id="SSF55298">
    <property type="entry name" value="YjgF-like"/>
    <property type="match status" value="2"/>
</dbReference>
<evidence type="ECO:0000256" key="1">
    <source>
        <dbReference type="ARBA" id="ARBA00005156"/>
    </source>
</evidence>
<dbReference type="PANTHER" id="PTHR12196:SF2">
    <property type="entry name" value="DIPHTHINE--AMMONIA LIGASE"/>
    <property type="match status" value="1"/>
</dbReference>
<evidence type="ECO:0000256" key="6">
    <source>
        <dbReference type="ARBA" id="ARBA00022741"/>
    </source>
</evidence>
<dbReference type="InterPro" id="IPR014729">
    <property type="entry name" value="Rossmann-like_a/b/a_fold"/>
</dbReference>
<organism evidence="14 15">
    <name type="scientific">Actinia tenebrosa</name>
    <name type="common">Australian red waratah sea anemone</name>
    <dbReference type="NCBI Taxonomy" id="6105"/>
    <lineage>
        <taxon>Eukaryota</taxon>
        <taxon>Metazoa</taxon>
        <taxon>Cnidaria</taxon>
        <taxon>Anthozoa</taxon>
        <taxon>Hexacorallia</taxon>
        <taxon>Actiniaria</taxon>
        <taxon>Actiniidae</taxon>
        <taxon>Actinia</taxon>
    </lineage>
</organism>
<comment type="similarity">
    <text evidence="2">Belongs to the Diphthine--ammonia ligase family.</text>
</comment>
<evidence type="ECO:0000256" key="3">
    <source>
        <dbReference type="ARBA" id="ARBA00012089"/>
    </source>
</evidence>
<protein>
    <recommendedName>
        <fullName evidence="4">Diphthine--ammonia ligase</fullName>
        <ecNumber evidence="3">6.3.1.14</ecNumber>
    </recommendedName>
    <alternativeName>
        <fullName evidence="9">ATP-binding domain-containing protein 4</fullName>
    </alternativeName>
    <alternativeName>
        <fullName evidence="8">Diphthamide synthase</fullName>
    </alternativeName>
    <alternativeName>
        <fullName evidence="10">Diphthamide synthetase</fullName>
    </alternativeName>
    <alternativeName>
        <fullName evidence="11">Protein DPH6 homolog</fullName>
    </alternativeName>
</protein>
<dbReference type="EC" id="6.3.1.14" evidence="3"/>
<dbReference type="InterPro" id="IPR002761">
    <property type="entry name" value="Diphthami_syn_dom"/>
</dbReference>
<dbReference type="AlphaFoldDB" id="A0A6P8HW34"/>
<evidence type="ECO:0000313" key="15">
    <source>
        <dbReference type="RefSeq" id="XP_031559563.1"/>
    </source>
</evidence>
<dbReference type="Gene3D" id="3.90.1490.10">
    <property type="entry name" value="putative n-type atp pyrophosphatase, domain 2"/>
    <property type="match status" value="1"/>
</dbReference>
<keyword evidence="14" id="KW-1185">Reference proteome</keyword>
<evidence type="ECO:0000259" key="13">
    <source>
        <dbReference type="Pfam" id="PF01902"/>
    </source>
</evidence>
<accession>A0A6P8HW34</accession>
<dbReference type="Pfam" id="PF01902">
    <property type="entry name" value="Diphthami_syn_2"/>
    <property type="match status" value="1"/>
</dbReference>
<evidence type="ECO:0000256" key="5">
    <source>
        <dbReference type="ARBA" id="ARBA00022598"/>
    </source>
</evidence>
<keyword evidence="7" id="KW-0067">ATP-binding</keyword>
<dbReference type="SUPFAM" id="SSF52402">
    <property type="entry name" value="Adenine nucleotide alpha hydrolases-like"/>
    <property type="match status" value="1"/>
</dbReference>
<comment type="pathway">
    <text evidence="1">Protein modification; peptidyl-diphthamide biosynthesis.</text>
</comment>
<dbReference type="RefSeq" id="XP_031559563.1">
    <property type="nucleotide sequence ID" value="XM_031703703.1"/>
</dbReference>
<dbReference type="FunFam" id="3.30.1330.40:FF:000010">
    <property type="entry name" value="Diphthine--ammonia ligase"/>
    <property type="match status" value="1"/>
</dbReference>
<evidence type="ECO:0000256" key="12">
    <source>
        <dbReference type="ARBA" id="ARBA00048108"/>
    </source>
</evidence>
<dbReference type="InterPro" id="IPR035959">
    <property type="entry name" value="RutC-like_sf"/>
</dbReference>
<dbReference type="Pfam" id="PF01042">
    <property type="entry name" value="Ribonuc_L-PSP"/>
    <property type="match status" value="2"/>
</dbReference>
<dbReference type="NCBIfam" id="TIGR00290">
    <property type="entry name" value="MJ0570_dom"/>
    <property type="match status" value="1"/>
</dbReference>
<dbReference type="InterPro" id="IPR030662">
    <property type="entry name" value="DPH6/MJ0570"/>
</dbReference>
<dbReference type="CDD" id="cd06155">
    <property type="entry name" value="eu_AANH_C_1"/>
    <property type="match status" value="1"/>
</dbReference>
<sequence>MRVVALISGGKDSCYNMMQCVQLGHKIVALANLKPSEKVIQSEIEFDAVSTGAILSDYQRVRVEHVCSRLNVTSLAYLWRREQKELYEEMIANGLVAIIVKVAVMGLIPRKHLGLKMAALHPLLLKLNSQFGINVCGEGGEFETFTLDCPLFKKRIVIDDSEVIIHSDDAFAEVGYLRFKAMHVEDKSNDVGFVSMFVLVYLQEPQRSLSTVIKELPAPYSGDCIENIPNDTLYDSEVLSINDGISIVVTEEGERINNLENILINDTSSYLWITGLKGNKEDGPSVEDATKKIMDQLKDKVLSRDASMDDIILMQLFIKNMSDFSRINSIYQKYFHINPPTRACLEANLDDDTLLQMDCLLYRPINIPDKQRQTSNEQVAIPHTLRHSKETMHVQSVSHWASANIGPYSQAVKVGPLMLVSGCIGLWPSTMSIVEGGIAVQAALSLRHVDRIITAFKPMESLLNVFYGFCYLTRYQDIAIAEEAFEKAVQSKRNLSSTNNALIGYVVVPNLPSGALVEYQVMTHSEPDIWHDFSSFMDCEKASLIFQGVLCQESGTCGVVNCHIKAIATATLQDVLTFYCQELLKICSKYKLSMKDLLTMRISYVKSAFTSVTTTDIFAYVSSTLLFNMDVVLAFTLLPVEGLKGGAVLMISCWFQSA</sequence>
<dbReference type="Gene3D" id="3.30.1330.40">
    <property type="entry name" value="RutC-like"/>
    <property type="match status" value="2"/>
</dbReference>
<dbReference type="Gene3D" id="3.40.50.620">
    <property type="entry name" value="HUPs"/>
    <property type="match status" value="2"/>
</dbReference>
<evidence type="ECO:0000256" key="2">
    <source>
        <dbReference type="ARBA" id="ARBA00008496"/>
    </source>
</evidence>
<dbReference type="GO" id="GO:0017183">
    <property type="term" value="P:protein histidyl modification to diphthamide"/>
    <property type="evidence" value="ECO:0007669"/>
    <property type="project" value="UniProtKB-UniPathway"/>
</dbReference>
<dbReference type="OrthoDB" id="686384at2759"/>
<evidence type="ECO:0000256" key="11">
    <source>
        <dbReference type="ARBA" id="ARBA00032849"/>
    </source>
</evidence>
<evidence type="ECO:0000256" key="4">
    <source>
        <dbReference type="ARBA" id="ARBA00018426"/>
    </source>
</evidence>
<dbReference type="CDD" id="cd06156">
    <property type="entry name" value="eu_AANH_C_2"/>
    <property type="match status" value="1"/>
</dbReference>
<reference evidence="15" key="1">
    <citation type="submission" date="2025-08" db="UniProtKB">
        <authorList>
            <consortium name="RefSeq"/>
        </authorList>
    </citation>
    <scope>IDENTIFICATION</scope>
    <source>
        <tissue evidence="15">Tentacle</tissue>
    </source>
</reference>
<evidence type="ECO:0000313" key="14">
    <source>
        <dbReference type="Proteomes" id="UP000515163"/>
    </source>
</evidence>
<evidence type="ECO:0000256" key="7">
    <source>
        <dbReference type="ARBA" id="ARBA00022840"/>
    </source>
</evidence>
<name>A0A6P8HW34_ACTTE</name>
<keyword evidence="5" id="KW-0436">Ligase</keyword>
<dbReference type="FunFam" id="3.30.1330.40:FF:000012">
    <property type="entry name" value="diphthine--ammonia ligase isoform X1"/>
    <property type="match status" value="1"/>
</dbReference>
<dbReference type="PANTHER" id="PTHR12196">
    <property type="entry name" value="DOMAIN OF UNKNOWN FUNCTION 71 DUF71 -CONTAINING PROTEIN"/>
    <property type="match status" value="1"/>
</dbReference>
<proteinExistence type="inferred from homology"/>